<evidence type="ECO:0000256" key="1">
    <source>
        <dbReference type="SAM" id="Phobius"/>
    </source>
</evidence>
<keyword evidence="3" id="KW-1185">Reference proteome</keyword>
<evidence type="ECO:0000313" key="2">
    <source>
        <dbReference type="EMBL" id="MBP3192773.1"/>
    </source>
</evidence>
<organism evidence="2 3">
    <name type="scientific">Natronogracilivirga saccharolytica</name>
    <dbReference type="NCBI Taxonomy" id="2812953"/>
    <lineage>
        <taxon>Bacteria</taxon>
        <taxon>Pseudomonadati</taxon>
        <taxon>Balneolota</taxon>
        <taxon>Balneolia</taxon>
        <taxon>Balneolales</taxon>
        <taxon>Cyclonatronaceae</taxon>
        <taxon>Natronogracilivirga</taxon>
    </lineage>
</organism>
<keyword evidence="1" id="KW-0472">Membrane</keyword>
<keyword evidence="1" id="KW-1133">Transmembrane helix</keyword>
<dbReference type="AlphaFoldDB" id="A0A8J7S9C7"/>
<proteinExistence type="predicted"/>
<dbReference type="RefSeq" id="WP_210511805.1">
    <property type="nucleotide sequence ID" value="NZ_JAFIDN010000006.1"/>
</dbReference>
<dbReference type="EMBL" id="JAFIDN010000006">
    <property type="protein sequence ID" value="MBP3192773.1"/>
    <property type="molecule type" value="Genomic_DNA"/>
</dbReference>
<accession>A0A8J7S9C7</accession>
<gene>
    <name evidence="2" type="ORF">NATSA_08865</name>
</gene>
<dbReference type="Proteomes" id="UP000673975">
    <property type="component" value="Unassembled WGS sequence"/>
</dbReference>
<sequence length="64" mass="7049">MGDRRSALLQNLSPEERTGIHGGGVITTAIVSFLSATAFHTLKEAYNDWEAHVEAFNEGRESMQ</sequence>
<comment type="caution">
    <text evidence="2">The sequence shown here is derived from an EMBL/GenBank/DDBJ whole genome shotgun (WGS) entry which is preliminary data.</text>
</comment>
<feature type="transmembrane region" description="Helical" evidence="1">
    <location>
        <begin position="20"/>
        <end position="39"/>
    </location>
</feature>
<protein>
    <submittedName>
        <fullName evidence="2">Uncharacterized protein</fullName>
    </submittedName>
</protein>
<keyword evidence="1" id="KW-0812">Transmembrane</keyword>
<name>A0A8J7S9C7_9BACT</name>
<reference evidence="2" key="1">
    <citation type="submission" date="2021-02" db="EMBL/GenBank/DDBJ databases">
        <title>Natronogracilivirga saccharolytica gen. nov. sp. nov. a new anaerobic, haloalkiliphilic carbohydrate-fermenting bacterium from soda lake and proposing of Cyclonatronumiaceae fam. nov. in the phylum Balneolaeota.</title>
        <authorList>
            <person name="Zhilina T.N."/>
            <person name="Sorokin D.Y."/>
            <person name="Zavarzina D.G."/>
            <person name="Toshchakov S.V."/>
            <person name="Kublanov I.V."/>
        </authorList>
    </citation>
    <scope>NUCLEOTIDE SEQUENCE</scope>
    <source>
        <strain evidence="2">Z-1702</strain>
    </source>
</reference>
<evidence type="ECO:0000313" key="3">
    <source>
        <dbReference type="Proteomes" id="UP000673975"/>
    </source>
</evidence>